<accession>A0A4Y2KQM8</accession>
<dbReference type="EMBL" id="BGPR01004886">
    <property type="protein sequence ID" value="GBN04472.1"/>
    <property type="molecule type" value="Genomic_DNA"/>
</dbReference>
<comment type="caution">
    <text evidence="2">The sequence shown here is derived from an EMBL/GenBank/DDBJ whole genome shotgun (WGS) entry which is preliminary data.</text>
</comment>
<keyword evidence="3" id="KW-1185">Reference proteome</keyword>
<dbReference type="Proteomes" id="UP000499080">
    <property type="component" value="Unassembled WGS sequence"/>
</dbReference>
<organism evidence="2 3">
    <name type="scientific">Araneus ventricosus</name>
    <name type="common">Orbweaver spider</name>
    <name type="synonym">Epeira ventricosa</name>
    <dbReference type="NCBI Taxonomy" id="182803"/>
    <lineage>
        <taxon>Eukaryota</taxon>
        <taxon>Metazoa</taxon>
        <taxon>Ecdysozoa</taxon>
        <taxon>Arthropoda</taxon>
        <taxon>Chelicerata</taxon>
        <taxon>Arachnida</taxon>
        <taxon>Araneae</taxon>
        <taxon>Araneomorphae</taxon>
        <taxon>Entelegynae</taxon>
        <taxon>Araneoidea</taxon>
        <taxon>Araneidae</taxon>
        <taxon>Araneus</taxon>
    </lineage>
</organism>
<name>A0A4Y2KQM8_ARAVE</name>
<evidence type="ECO:0000313" key="3">
    <source>
        <dbReference type="Proteomes" id="UP000499080"/>
    </source>
</evidence>
<feature type="region of interest" description="Disordered" evidence="1">
    <location>
        <begin position="129"/>
        <end position="154"/>
    </location>
</feature>
<feature type="region of interest" description="Disordered" evidence="1">
    <location>
        <begin position="1"/>
        <end position="51"/>
    </location>
</feature>
<evidence type="ECO:0000313" key="2">
    <source>
        <dbReference type="EMBL" id="GBN04472.1"/>
    </source>
</evidence>
<evidence type="ECO:0000256" key="1">
    <source>
        <dbReference type="SAM" id="MobiDB-lite"/>
    </source>
</evidence>
<protein>
    <submittedName>
        <fullName evidence="2">Uncharacterized protein</fullName>
    </submittedName>
</protein>
<reference evidence="2 3" key="1">
    <citation type="journal article" date="2019" name="Sci. Rep.">
        <title>Orb-weaving spider Araneus ventricosus genome elucidates the spidroin gene catalogue.</title>
        <authorList>
            <person name="Kono N."/>
            <person name="Nakamura H."/>
            <person name="Ohtoshi R."/>
            <person name="Moran D.A.P."/>
            <person name="Shinohara A."/>
            <person name="Yoshida Y."/>
            <person name="Fujiwara M."/>
            <person name="Mori M."/>
            <person name="Tomita M."/>
            <person name="Arakawa K."/>
        </authorList>
    </citation>
    <scope>NUCLEOTIDE SEQUENCE [LARGE SCALE GENOMIC DNA]</scope>
</reference>
<gene>
    <name evidence="2" type="ORF">AVEN_84041_1</name>
</gene>
<dbReference type="AlphaFoldDB" id="A0A4Y2KQM8"/>
<feature type="compositionally biased region" description="Polar residues" evidence="1">
    <location>
        <begin position="129"/>
        <end position="138"/>
    </location>
</feature>
<dbReference type="OrthoDB" id="4368687at2759"/>
<feature type="compositionally biased region" description="Basic and acidic residues" evidence="1">
    <location>
        <begin position="8"/>
        <end position="29"/>
    </location>
</feature>
<sequence>MILGALSDSEKPYDRWKKNDYPVGEERGLKQSGGEGNQQQLAWKPRGTRAPPPYRQAHIDLLKSQKIVPKNSWEIPLKHRRALYKIVIERVLAHGAVAWCLEPTVRIARKLSTVQRPFLLAISDAYRTSSKAGNTGYPSSSSTTTEKSSWHGTL</sequence>
<proteinExistence type="predicted"/>